<dbReference type="EMBL" id="CP074371">
    <property type="protein sequence ID" value="QVI23191.1"/>
    <property type="molecule type" value="Genomic_DNA"/>
</dbReference>
<keyword evidence="6" id="KW-1185">Reference proteome</keyword>
<dbReference type="GO" id="GO:0016787">
    <property type="term" value="F:hydrolase activity"/>
    <property type="evidence" value="ECO:0007669"/>
    <property type="project" value="UniProtKB-KW"/>
</dbReference>
<name>A0ABX8CV07_9NOCA</name>
<protein>
    <submittedName>
        <fullName evidence="5">Alpha/beta fold hydrolase</fullName>
    </submittedName>
</protein>
<organism evidence="5 6">
    <name type="scientific">Nocardia tengchongensis</name>
    <dbReference type="NCBI Taxonomy" id="2055889"/>
    <lineage>
        <taxon>Bacteria</taxon>
        <taxon>Bacillati</taxon>
        <taxon>Actinomycetota</taxon>
        <taxon>Actinomycetes</taxon>
        <taxon>Mycobacteriales</taxon>
        <taxon>Nocardiaceae</taxon>
        <taxon>Nocardia</taxon>
    </lineage>
</organism>
<evidence type="ECO:0000259" key="4">
    <source>
        <dbReference type="Pfam" id="PF06441"/>
    </source>
</evidence>
<evidence type="ECO:0000256" key="1">
    <source>
        <dbReference type="ARBA" id="ARBA00010088"/>
    </source>
</evidence>
<dbReference type="Pfam" id="PF06441">
    <property type="entry name" value="EHN"/>
    <property type="match status" value="1"/>
</dbReference>
<proteinExistence type="inferred from homology"/>
<sequence length="379" mass="42601">MTSADIRQFRIDVPQSDLDDLIDRLTRARWTRQLPGQGWERGVPVDYLRELSEYWRTEFDWRAKEAALNEFPQFHTEIDGLAVHFLHVRSNDPDALPLILTHGWPNSFVEFTKTIPLLTNPSAHGMESAQAFHVVIPSIPGFGFSGTPRESGMKPRDVARMWVELMARLGYDRYGAQGGDLGAYVVQEMAIADPDHLIGVHIDGGIGLPTAADVPTMTAEERAEWDLMQKWQSGVNHHVLLRQAPQTFAHAWTDSPVGLLAWLVHKFNEFSPLADHLEEAVDRDQLLTNAAVYWFTDTAATSSWPMYNGLGDDGFAWPVGQKLVPMGVYSGGSPLMRRLAERDNTIAYWPEGNTGNHFLAMDVPRAHAADIQRFFDLIS</sequence>
<dbReference type="RefSeq" id="WP_213559263.1">
    <property type="nucleotide sequence ID" value="NZ_JBHZDI010000016.1"/>
</dbReference>
<dbReference type="PRINTS" id="PR00412">
    <property type="entry name" value="EPOXHYDRLASE"/>
</dbReference>
<gene>
    <name evidence="5" type="ORF">KHQ06_09925</name>
</gene>
<dbReference type="InterPro" id="IPR000639">
    <property type="entry name" value="Epox_hydrolase-like"/>
</dbReference>
<evidence type="ECO:0000313" key="6">
    <source>
        <dbReference type="Proteomes" id="UP000683310"/>
    </source>
</evidence>
<dbReference type="PIRSF" id="PIRSF001112">
    <property type="entry name" value="Epoxide_hydrolase"/>
    <property type="match status" value="1"/>
</dbReference>
<dbReference type="SUPFAM" id="SSF53474">
    <property type="entry name" value="alpha/beta-Hydrolases"/>
    <property type="match status" value="1"/>
</dbReference>
<dbReference type="InterPro" id="IPR016292">
    <property type="entry name" value="Epoxide_hydrolase"/>
</dbReference>
<dbReference type="Gene3D" id="3.40.50.1820">
    <property type="entry name" value="alpha/beta hydrolase"/>
    <property type="match status" value="1"/>
</dbReference>
<dbReference type="PANTHER" id="PTHR21661">
    <property type="entry name" value="EPOXIDE HYDROLASE 1-RELATED"/>
    <property type="match status" value="1"/>
</dbReference>
<dbReference type="Proteomes" id="UP000683310">
    <property type="component" value="Chromosome"/>
</dbReference>
<dbReference type="PANTHER" id="PTHR21661:SF35">
    <property type="entry name" value="EPOXIDE HYDROLASE"/>
    <property type="match status" value="1"/>
</dbReference>
<evidence type="ECO:0000256" key="2">
    <source>
        <dbReference type="ARBA" id="ARBA00022797"/>
    </source>
</evidence>
<dbReference type="InterPro" id="IPR010497">
    <property type="entry name" value="Epoxide_hydro_N"/>
</dbReference>
<dbReference type="InterPro" id="IPR029058">
    <property type="entry name" value="AB_hydrolase_fold"/>
</dbReference>
<evidence type="ECO:0000313" key="5">
    <source>
        <dbReference type="EMBL" id="QVI23191.1"/>
    </source>
</evidence>
<feature type="domain" description="Epoxide hydrolase N-terminal" evidence="4">
    <location>
        <begin position="6"/>
        <end position="111"/>
    </location>
</feature>
<comment type="similarity">
    <text evidence="1">Belongs to the peptidase S33 family.</text>
</comment>
<evidence type="ECO:0000256" key="3">
    <source>
        <dbReference type="ARBA" id="ARBA00022801"/>
    </source>
</evidence>
<reference evidence="5 6" key="1">
    <citation type="submission" date="2021-04" db="EMBL/GenBank/DDBJ databases">
        <title>Nocardia tengchongensis.</title>
        <authorList>
            <person name="Zhuang k."/>
            <person name="Ran Y."/>
            <person name="Li W."/>
        </authorList>
    </citation>
    <scope>NUCLEOTIDE SEQUENCE [LARGE SCALE GENOMIC DNA]</scope>
    <source>
        <strain evidence="5 6">CFH S0057</strain>
    </source>
</reference>
<accession>A0ABX8CV07</accession>
<keyword evidence="3 5" id="KW-0378">Hydrolase</keyword>
<keyword evidence="2" id="KW-0058">Aromatic hydrocarbons catabolism</keyword>